<sequence>MANTTNQLHLASSPYLLQHKDNPVHWLEWNADSLQMAKKENKPLIISVGYAACHWCHVMAHESFEDEQVAKLMNEHFICIKIDREERPDIDQIYMDAAQILTGRGGWPLNAFALPNGKPFYAATYFPKENWKKVLQNIAKAYRESYAQIEETANKLTEGIQLNDGFEFAPEKFTAFTKTDYQDLLASWQKFIDFEKGGFKGAPKFPMPNSWQFLLQYYYFTKNETALEATLLHLNEMAKGGIYDQIGGGFARYSVDDKWFAPHFEKMLYDNAQLISLYANAYKIVPKKQYKILIEESLAFVAKELTHKNAGFFASLDADSEGEEGTYYIWKYDQLNEIVPAEDWDWFQKYYQITQRGNWENGVNILHAVADPIQFAKKEALDESDFLNRLKSVKEKLHETRWKREHPGLDDKILTSWNALMCRAYVDAATALQDEKLLELAEQNADFLFENLWSKNKQLFRNYKNGKASIPAFLDDYALLIEALLAVYQANFKKEYLNWAEELVEICIRDFYDEKTGLFFYTSKKGEQLIAQKFEVNDNVIPASNSSLAKSLYQLGYLLENEEYLKASEQMLMHVKQKMFKSGPYFANWSVLAGWMTYALKEVAIVGENAAKKTFNLQENFYGNALFLGGNEENLALLKGKKPKTGTRFYVCENKTCQQPTTDLTEAIEQIQAF</sequence>
<evidence type="ECO:0000313" key="2">
    <source>
        <dbReference type="EMBL" id="GGE25323.1"/>
    </source>
</evidence>
<dbReference type="RefSeq" id="WP_188457266.1">
    <property type="nucleotide sequence ID" value="NZ_BMGM01000001.1"/>
</dbReference>
<dbReference type="Pfam" id="PF07221">
    <property type="entry name" value="GlcNAc_2-epim"/>
    <property type="match status" value="1"/>
</dbReference>
<dbReference type="InterPro" id="IPR008928">
    <property type="entry name" value="6-hairpin_glycosidase_sf"/>
</dbReference>
<dbReference type="EMBL" id="BMGM01000001">
    <property type="protein sequence ID" value="GGE25323.1"/>
    <property type="molecule type" value="Genomic_DNA"/>
</dbReference>
<dbReference type="Gene3D" id="1.50.10.20">
    <property type="match status" value="1"/>
</dbReference>
<evidence type="ECO:0000313" key="3">
    <source>
        <dbReference type="Proteomes" id="UP000599179"/>
    </source>
</evidence>
<gene>
    <name evidence="2" type="primary">yyaL</name>
    <name evidence="2" type="ORF">GCM10010832_02570</name>
</gene>
<dbReference type="InterPro" id="IPR004879">
    <property type="entry name" value="Ssp411-like_TRX"/>
</dbReference>
<accession>A0ABQ1SBJ4</accession>
<protein>
    <submittedName>
        <fullName evidence="2">Thioredoxin</fullName>
    </submittedName>
</protein>
<dbReference type="Proteomes" id="UP000599179">
    <property type="component" value="Unassembled WGS sequence"/>
</dbReference>
<proteinExistence type="predicted"/>
<reference evidence="3" key="1">
    <citation type="journal article" date="2019" name="Int. J. Syst. Evol. Microbiol.">
        <title>The Global Catalogue of Microorganisms (GCM) 10K type strain sequencing project: providing services to taxonomists for standard genome sequencing and annotation.</title>
        <authorList>
            <consortium name="The Broad Institute Genomics Platform"/>
            <consortium name="The Broad Institute Genome Sequencing Center for Infectious Disease"/>
            <person name="Wu L."/>
            <person name="Ma J."/>
        </authorList>
    </citation>
    <scope>NUCLEOTIDE SEQUENCE [LARGE SCALE GENOMIC DNA]</scope>
    <source>
        <strain evidence="3">CGMCC 1.12931</strain>
    </source>
</reference>
<keyword evidence="3" id="KW-1185">Reference proteome</keyword>
<dbReference type="Pfam" id="PF03190">
    <property type="entry name" value="Thioredox_DsbH"/>
    <property type="match status" value="1"/>
</dbReference>
<dbReference type="PANTHER" id="PTHR42899">
    <property type="entry name" value="SPERMATOGENESIS-ASSOCIATED PROTEIN 20"/>
    <property type="match status" value="1"/>
</dbReference>
<dbReference type="CDD" id="cd02955">
    <property type="entry name" value="SSP411"/>
    <property type="match status" value="1"/>
</dbReference>
<comment type="caution">
    <text evidence="2">The sequence shown here is derived from an EMBL/GenBank/DDBJ whole genome shotgun (WGS) entry which is preliminary data.</text>
</comment>
<feature type="domain" description="Spermatogenesis-associated protein 20-like TRX" evidence="1">
    <location>
        <begin position="5"/>
        <end position="160"/>
    </location>
</feature>
<dbReference type="PANTHER" id="PTHR42899:SF1">
    <property type="entry name" value="SPERMATOGENESIS-ASSOCIATED PROTEIN 20"/>
    <property type="match status" value="1"/>
</dbReference>
<dbReference type="Gene3D" id="3.40.30.10">
    <property type="entry name" value="Glutaredoxin"/>
    <property type="match status" value="1"/>
</dbReference>
<dbReference type="SUPFAM" id="SSF52833">
    <property type="entry name" value="Thioredoxin-like"/>
    <property type="match status" value="1"/>
</dbReference>
<dbReference type="SUPFAM" id="SSF48208">
    <property type="entry name" value="Six-hairpin glycosidases"/>
    <property type="match status" value="1"/>
</dbReference>
<evidence type="ECO:0000259" key="1">
    <source>
        <dbReference type="Pfam" id="PF03190"/>
    </source>
</evidence>
<dbReference type="PIRSF" id="PIRSF006402">
    <property type="entry name" value="UCP006402_thioredoxin"/>
    <property type="match status" value="1"/>
</dbReference>
<dbReference type="InterPro" id="IPR036249">
    <property type="entry name" value="Thioredoxin-like_sf"/>
</dbReference>
<name>A0ABQ1SBJ4_9FLAO</name>
<dbReference type="InterPro" id="IPR010819">
    <property type="entry name" value="AGE/CE"/>
</dbReference>
<dbReference type="InterPro" id="IPR024705">
    <property type="entry name" value="Ssp411"/>
</dbReference>
<organism evidence="2 3">
    <name type="scientific">Psychroflexus planctonicus</name>
    <dbReference type="NCBI Taxonomy" id="1526575"/>
    <lineage>
        <taxon>Bacteria</taxon>
        <taxon>Pseudomonadati</taxon>
        <taxon>Bacteroidota</taxon>
        <taxon>Flavobacteriia</taxon>
        <taxon>Flavobacteriales</taxon>
        <taxon>Flavobacteriaceae</taxon>
        <taxon>Psychroflexus</taxon>
    </lineage>
</organism>